<feature type="domain" description="N-acetyltransferase" evidence="1">
    <location>
        <begin position="202"/>
        <end position="334"/>
    </location>
</feature>
<dbReference type="InterPro" id="IPR056935">
    <property type="entry name" value="Rv0428c-like_C"/>
</dbReference>
<evidence type="ECO:0000259" key="1">
    <source>
        <dbReference type="PROSITE" id="PS51186"/>
    </source>
</evidence>
<proteinExistence type="predicted"/>
<dbReference type="EMBL" id="CAFBNF010000006">
    <property type="protein sequence ID" value="CAB4928887.1"/>
    <property type="molecule type" value="Genomic_DNA"/>
</dbReference>
<name>A0A6J7P9P2_9ZZZZ</name>
<evidence type="ECO:0000313" key="3">
    <source>
        <dbReference type="EMBL" id="CAB5002270.1"/>
    </source>
</evidence>
<dbReference type="AlphaFoldDB" id="A0A6J7P9P2"/>
<dbReference type="InterPro" id="IPR016181">
    <property type="entry name" value="Acyl_CoA_acyltransferase"/>
</dbReference>
<dbReference type="PANTHER" id="PTHR43072:SF60">
    <property type="entry name" value="L-2,4-DIAMINOBUTYRIC ACID ACETYLTRANSFERASE"/>
    <property type="match status" value="1"/>
</dbReference>
<evidence type="ECO:0000313" key="2">
    <source>
        <dbReference type="EMBL" id="CAB4928887.1"/>
    </source>
</evidence>
<dbReference type="PROSITE" id="PS51186">
    <property type="entry name" value="GNAT"/>
    <property type="match status" value="1"/>
</dbReference>
<protein>
    <submittedName>
        <fullName evidence="3">Unannotated protein</fullName>
    </submittedName>
</protein>
<dbReference type="CDD" id="cd04301">
    <property type="entry name" value="NAT_SF"/>
    <property type="match status" value="1"/>
</dbReference>
<accession>A0A6J7P9P2</accession>
<dbReference type="Pfam" id="PF24553">
    <property type="entry name" value="Rv0428c_C"/>
    <property type="match status" value="1"/>
</dbReference>
<dbReference type="EMBL" id="CAFBOZ010000085">
    <property type="protein sequence ID" value="CAB5002270.1"/>
    <property type="molecule type" value="Genomic_DNA"/>
</dbReference>
<reference evidence="3" key="1">
    <citation type="submission" date="2020-05" db="EMBL/GenBank/DDBJ databases">
        <authorList>
            <person name="Chiriac C."/>
            <person name="Salcher M."/>
            <person name="Ghai R."/>
            <person name="Kavagutti S V."/>
        </authorList>
    </citation>
    <scope>NUCLEOTIDE SEQUENCE</scope>
</reference>
<dbReference type="Gene3D" id="3.40.630.30">
    <property type="match status" value="1"/>
</dbReference>
<organism evidence="3">
    <name type="scientific">freshwater metagenome</name>
    <dbReference type="NCBI Taxonomy" id="449393"/>
    <lineage>
        <taxon>unclassified sequences</taxon>
        <taxon>metagenomes</taxon>
        <taxon>ecological metagenomes</taxon>
    </lineage>
</organism>
<dbReference type="InterPro" id="IPR000182">
    <property type="entry name" value="GNAT_dom"/>
</dbReference>
<sequence length="334" mass="36178">MTTANHRHLPLTAADVGRRVSLRSLRLPASPSDASDAFDTVGVLRSLQPGRVEIERRDGSLVALGWPPHPSDSGLAPVVAGRVVPPEVSAIDLQRIAQRGWPPRESRRLGDWELRWSDTGGRSDSVRVGVNPGMPLTLALDVAREWYHKRDAIPSLQVPRPALTPELRALGWEVTRSVALMTAANAGPHGSETTSHATTQALEFVHTSEPDDEWLGLLHDDEPFEAASLLPVLVAPTHVTFLSARDSGSGALVGIGRASAAQGWSGITSIVVAPTWRRRGVASQLTEELLRWGATQSVPRSYLQVLGTNEVAHAMYTSAGFVTHHHYDYWSPVS</sequence>
<dbReference type="SUPFAM" id="SSF55729">
    <property type="entry name" value="Acyl-CoA N-acyltransferases (Nat)"/>
    <property type="match status" value="1"/>
</dbReference>
<dbReference type="PANTHER" id="PTHR43072">
    <property type="entry name" value="N-ACETYLTRANSFERASE"/>
    <property type="match status" value="1"/>
</dbReference>
<gene>
    <name evidence="2" type="ORF">UFOPK3773_00120</name>
    <name evidence="3" type="ORF">UFOPK3992_00719</name>
</gene>
<dbReference type="GO" id="GO:0016747">
    <property type="term" value="F:acyltransferase activity, transferring groups other than amino-acyl groups"/>
    <property type="evidence" value="ECO:0007669"/>
    <property type="project" value="InterPro"/>
</dbReference>